<protein>
    <recommendedName>
        <fullName evidence="8">Major facilitator superfamily (MFS) profile domain-containing protein</fullName>
    </recommendedName>
</protein>
<evidence type="ECO:0000256" key="7">
    <source>
        <dbReference type="SAM" id="Phobius"/>
    </source>
</evidence>
<accession>A0A7S4VLG0</accession>
<sequence length="547" mass="58609">MPTTPVSKQEMMMISANNSRNGHLNHRYHYAFRFIYITFITIAISSCCITEGKHNPSSLKTRSSLSSSSIPSKKKNKSGWTLQSRVFKNSKDDDASLSRLSKELMQRGGDDSATTTTTTTTAPPSFYWGVFHNWLHMLSIGFNAINIQFVVRSIVDKTTDFTQKPSPEAIALSGKVESVDRLLTFLGIGFLSALSDKVGRKPLMIWSCVGFSLTNLIQAKCTESVALLYLADFIDGCSSCMLPLCQAYVTDCCTKETLAASLGIFQGLSVGGAFILAFPIGGILGAKYGPRTPLLIASAIQLLNAILILFITPESLPPSSRKEKMDYSEANAIGGLNRLFGHGSLLRLATISLFFSSLGRMSLDAQFANYANIRFGWSQAQSGPLLVVVGLMLAIAPRILVPLLGLSNSILYGFLIAFVGYFVAGLSPTPGSFVFSIVIIAIGCTCFPALQALLANLANPKERGALLGAVASMNELVAAIGSTMYASILGVFTSDAAPLPLPGMQFMVGAVLHLFAWVVMSRGLKKNVGHPALSVSTKGVEYEGLGA</sequence>
<feature type="transmembrane region" description="Helical" evidence="7">
    <location>
        <begin position="383"/>
        <end position="401"/>
    </location>
</feature>
<feature type="transmembrane region" description="Helical" evidence="7">
    <location>
        <begin position="264"/>
        <end position="286"/>
    </location>
</feature>
<dbReference type="PROSITE" id="PS50850">
    <property type="entry name" value="MFS"/>
    <property type="match status" value="1"/>
</dbReference>
<comment type="subcellular location">
    <subcellularLocation>
        <location evidence="1">Membrane</location>
        <topology evidence="1">Multi-pass membrane protein</topology>
    </subcellularLocation>
</comment>
<dbReference type="SUPFAM" id="SSF103473">
    <property type="entry name" value="MFS general substrate transporter"/>
    <property type="match status" value="1"/>
</dbReference>
<evidence type="ECO:0000256" key="2">
    <source>
        <dbReference type="ARBA" id="ARBA00022448"/>
    </source>
</evidence>
<reference evidence="9" key="1">
    <citation type="submission" date="2021-01" db="EMBL/GenBank/DDBJ databases">
        <authorList>
            <person name="Corre E."/>
            <person name="Pelletier E."/>
            <person name="Niang G."/>
            <person name="Scheremetjew M."/>
            <person name="Finn R."/>
            <person name="Kale V."/>
            <person name="Holt S."/>
            <person name="Cochrane G."/>
            <person name="Meng A."/>
            <person name="Brown T."/>
            <person name="Cohen L."/>
        </authorList>
    </citation>
    <scope>NUCLEOTIDE SEQUENCE</scope>
    <source>
        <strain evidence="9">GSO104</strain>
    </source>
</reference>
<feature type="transmembrane region" description="Helical" evidence="7">
    <location>
        <begin position="345"/>
        <end position="363"/>
    </location>
</feature>
<feature type="transmembrane region" description="Helical" evidence="7">
    <location>
        <begin position="433"/>
        <end position="454"/>
    </location>
</feature>
<dbReference type="GO" id="GO:0016020">
    <property type="term" value="C:membrane"/>
    <property type="evidence" value="ECO:0007669"/>
    <property type="project" value="UniProtKB-SubCell"/>
</dbReference>
<gene>
    <name evidence="9" type="ORF">DBRI00130_LOCUS13903</name>
</gene>
<keyword evidence="2" id="KW-0813">Transport</keyword>
<dbReference type="InterPro" id="IPR011701">
    <property type="entry name" value="MFS"/>
</dbReference>
<evidence type="ECO:0000256" key="3">
    <source>
        <dbReference type="ARBA" id="ARBA00022692"/>
    </source>
</evidence>
<dbReference type="InterPro" id="IPR020846">
    <property type="entry name" value="MFS_dom"/>
</dbReference>
<feature type="domain" description="Major facilitator superfamily (MFS) profile" evidence="8">
    <location>
        <begin position="129"/>
        <end position="528"/>
    </location>
</feature>
<feature type="transmembrane region" description="Helical" evidence="7">
    <location>
        <begin position="504"/>
        <end position="520"/>
    </location>
</feature>
<proteinExistence type="predicted"/>
<dbReference type="InterPro" id="IPR036259">
    <property type="entry name" value="MFS_trans_sf"/>
</dbReference>
<dbReference type="AlphaFoldDB" id="A0A7S4VLG0"/>
<dbReference type="InterPro" id="IPR005829">
    <property type="entry name" value="Sugar_transporter_CS"/>
</dbReference>
<dbReference type="GO" id="GO:0022857">
    <property type="term" value="F:transmembrane transporter activity"/>
    <property type="evidence" value="ECO:0007669"/>
    <property type="project" value="InterPro"/>
</dbReference>
<feature type="transmembrane region" description="Helical" evidence="7">
    <location>
        <begin position="466"/>
        <end position="492"/>
    </location>
</feature>
<dbReference type="PANTHER" id="PTHR23504">
    <property type="entry name" value="MAJOR FACILITATOR SUPERFAMILY DOMAIN-CONTAINING PROTEIN 10"/>
    <property type="match status" value="1"/>
</dbReference>
<dbReference type="EMBL" id="HBNS01017401">
    <property type="protein sequence ID" value="CAE4605283.1"/>
    <property type="molecule type" value="Transcribed_RNA"/>
</dbReference>
<organism evidence="9">
    <name type="scientific">Ditylum brightwellii</name>
    <dbReference type="NCBI Taxonomy" id="49249"/>
    <lineage>
        <taxon>Eukaryota</taxon>
        <taxon>Sar</taxon>
        <taxon>Stramenopiles</taxon>
        <taxon>Ochrophyta</taxon>
        <taxon>Bacillariophyta</taxon>
        <taxon>Mediophyceae</taxon>
        <taxon>Lithodesmiophycidae</taxon>
        <taxon>Lithodesmiales</taxon>
        <taxon>Lithodesmiaceae</taxon>
        <taxon>Ditylum</taxon>
    </lineage>
</organism>
<feature type="region of interest" description="Disordered" evidence="6">
    <location>
        <begin position="54"/>
        <end position="77"/>
    </location>
</feature>
<feature type="transmembrane region" description="Helical" evidence="7">
    <location>
        <begin position="410"/>
        <end position="427"/>
    </location>
</feature>
<dbReference type="PANTHER" id="PTHR23504:SF15">
    <property type="entry name" value="MAJOR FACILITATOR SUPERFAMILY (MFS) PROFILE DOMAIN-CONTAINING PROTEIN"/>
    <property type="match status" value="1"/>
</dbReference>
<evidence type="ECO:0000256" key="4">
    <source>
        <dbReference type="ARBA" id="ARBA00022989"/>
    </source>
</evidence>
<dbReference type="Gene3D" id="1.20.1250.20">
    <property type="entry name" value="MFS general substrate transporter like domains"/>
    <property type="match status" value="1"/>
</dbReference>
<evidence type="ECO:0000256" key="6">
    <source>
        <dbReference type="SAM" id="MobiDB-lite"/>
    </source>
</evidence>
<dbReference type="Pfam" id="PF07690">
    <property type="entry name" value="MFS_1"/>
    <property type="match status" value="1"/>
</dbReference>
<keyword evidence="4 7" id="KW-1133">Transmembrane helix</keyword>
<keyword evidence="3 7" id="KW-0812">Transmembrane</keyword>
<evidence type="ECO:0000313" key="9">
    <source>
        <dbReference type="EMBL" id="CAE4605283.1"/>
    </source>
</evidence>
<feature type="transmembrane region" description="Helical" evidence="7">
    <location>
        <begin position="30"/>
        <end position="50"/>
    </location>
</feature>
<keyword evidence="5 7" id="KW-0472">Membrane</keyword>
<feature type="compositionally biased region" description="Low complexity" evidence="6">
    <location>
        <begin position="57"/>
        <end position="71"/>
    </location>
</feature>
<dbReference type="PROSITE" id="PS00216">
    <property type="entry name" value="SUGAR_TRANSPORT_1"/>
    <property type="match status" value="1"/>
</dbReference>
<name>A0A7S4VLG0_9STRA</name>
<evidence type="ECO:0000256" key="5">
    <source>
        <dbReference type="ARBA" id="ARBA00023136"/>
    </source>
</evidence>
<evidence type="ECO:0000256" key="1">
    <source>
        <dbReference type="ARBA" id="ARBA00004141"/>
    </source>
</evidence>
<evidence type="ECO:0000259" key="8">
    <source>
        <dbReference type="PROSITE" id="PS50850"/>
    </source>
</evidence>
<feature type="transmembrane region" description="Helical" evidence="7">
    <location>
        <begin position="292"/>
        <end position="312"/>
    </location>
</feature>